<keyword evidence="2" id="KW-1185">Reference proteome</keyword>
<organism evidence="1 2">
    <name type="scientific">Lasiodiplodia mahajangana</name>
    <dbReference type="NCBI Taxonomy" id="1108764"/>
    <lineage>
        <taxon>Eukaryota</taxon>
        <taxon>Fungi</taxon>
        <taxon>Dikarya</taxon>
        <taxon>Ascomycota</taxon>
        <taxon>Pezizomycotina</taxon>
        <taxon>Dothideomycetes</taxon>
        <taxon>Dothideomycetes incertae sedis</taxon>
        <taxon>Botryosphaeriales</taxon>
        <taxon>Botryosphaeriaceae</taxon>
        <taxon>Lasiodiplodia</taxon>
    </lineage>
</organism>
<dbReference type="EMBL" id="JAPUUL010002435">
    <property type="protein sequence ID" value="KAJ8125316.1"/>
    <property type="molecule type" value="Genomic_DNA"/>
</dbReference>
<evidence type="ECO:0000313" key="2">
    <source>
        <dbReference type="Proteomes" id="UP001153332"/>
    </source>
</evidence>
<reference evidence="1" key="1">
    <citation type="submission" date="2022-12" db="EMBL/GenBank/DDBJ databases">
        <title>Genome Sequence of Lasiodiplodia mahajangana.</title>
        <authorList>
            <person name="Buettner E."/>
        </authorList>
    </citation>
    <scope>NUCLEOTIDE SEQUENCE</scope>
    <source>
        <strain evidence="1">VT137</strain>
    </source>
</reference>
<name>A0ACC2JCR6_9PEZI</name>
<accession>A0ACC2JCR6</accession>
<protein>
    <submittedName>
        <fullName evidence="1">Uncharacterized protein</fullName>
    </submittedName>
</protein>
<dbReference type="Proteomes" id="UP001153332">
    <property type="component" value="Unassembled WGS sequence"/>
</dbReference>
<evidence type="ECO:0000313" key="1">
    <source>
        <dbReference type="EMBL" id="KAJ8125316.1"/>
    </source>
</evidence>
<comment type="caution">
    <text evidence="1">The sequence shown here is derived from an EMBL/GenBank/DDBJ whole genome shotgun (WGS) entry which is preliminary data.</text>
</comment>
<proteinExistence type="predicted"/>
<sequence length="153" mass="17564">MLRRYHWGFLLGPKSERKSQVPGTKYHVKNHPFDGWAYEEVAVSNVKNTTNLLIRVLIAKVEDEKCLTKIFRTTPVVQGDPNWRCRTWIADALSRIAKDGKCVGTAQLDWSKIEAVARKYVAEKTAAGRYSDVRILMQPKPIWDILEGREILP</sequence>
<gene>
    <name evidence="1" type="ORF">O1611_g8323</name>
</gene>